<evidence type="ECO:0000259" key="2">
    <source>
        <dbReference type="Pfam" id="PF13473"/>
    </source>
</evidence>
<dbReference type="InterPro" id="IPR008972">
    <property type="entry name" value="Cupredoxin"/>
</dbReference>
<evidence type="ECO:0000313" key="4">
    <source>
        <dbReference type="Proteomes" id="UP000615455"/>
    </source>
</evidence>
<organism evidence="3 4">
    <name type="scientific">Paenibacillus marchantiophytorum</name>
    <dbReference type="NCBI Taxonomy" id="1619310"/>
    <lineage>
        <taxon>Bacteria</taxon>
        <taxon>Bacillati</taxon>
        <taxon>Bacillota</taxon>
        <taxon>Bacilli</taxon>
        <taxon>Bacillales</taxon>
        <taxon>Paenibacillaceae</taxon>
        <taxon>Paenibacillus</taxon>
    </lineage>
</organism>
<feature type="transmembrane region" description="Helical" evidence="1">
    <location>
        <begin position="37"/>
        <end position="55"/>
    </location>
</feature>
<dbReference type="Pfam" id="PF13473">
    <property type="entry name" value="Cupredoxin_1"/>
    <property type="match status" value="1"/>
</dbReference>
<keyword evidence="1" id="KW-0472">Membrane</keyword>
<keyword evidence="1" id="KW-0812">Transmembrane</keyword>
<feature type="transmembrane region" description="Helical" evidence="1">
    <location>
        <begin position="6"/>
        <end position="25"/>
    </location>
</feature>
<feature type="transmembrane region" description="Helical" evidence="1">
    <location>
        <begin position="109"/>
        <end position="131"/>
    </location>
</feature>
<gene>
    <name evidence="3" type="ORF">GCM10008018_20000</name>
</gene>
<sequence>MALSIGSLVLIGLALSYFLINLYKWKSALSKLAGKTIITLLAAIAGLSVGMLTIQMFAYQVYLSLSLSILLMLVLGYMAGRLWGAYAIWNTVLTGIFGAIVGVRCGMTFYLSGKVIFVTDVIVMILLFLLLKGMEWQAGRSPQTKNAKRSLLSVRIGTLCLSLIVAGAAIALLVQKDQIAVGHIGQKETQEAVYEESNDLQTVRIELNAGGFNPKNVNFKKATMIKAVFVVSALSDEGLKLKSTDLHIDAVLKKGDNVFLLNNPQPGTYTYTVGDHKATGTFTIK</sequence>
<keyword evidence="4" id="KW-1185">Reference proteome</keyword>
<dbReference type="RefSeq" id="WP_189010890.1">
    <property type="nucleotide sequence ID" value="NZ_BMHE01000007.1"/>
</dbReference>
<dbReference type="InterPro" id="IPR028096">
    <property type="entry name" value="EfeO_Cupredoxin"/>
</dbReference>
<dbReference type="EMBL" id="BMHE01000007">
    <property type="protein sequence ID" value="GGI47006.1"/>
    <property type="molecule type" value="Genomic_DNA"/>
</dbReference>
<feature type="transmembrane region" description="Helical" evidence="1">
    <location>
        <begin position="61"/>
        <end position="79"/>
    </location>
</feature>
<accession>A0ABQ2BT15</accession>
<evidence type="ECO:0000256" key="1">
    <source>
        <dbReference type="SAM" id="Phobius"/>
    </source>
</evidence>
<dbReference type="Gene3D" id="2.60.40.420">
    <property type="entry name" value="Cupredoxins - blue copper proteins"/>
    <property type="match status" value="1"/>
</dbReference>
<feature type="domain" description="EfeO-type cupredoxin-like" evidence="2">
    <location>
        <begin position="196"/>
        <end position="283"/>
    </location>
</feature>
<feature type="transmembrane region" description="Helical" evidence="1">
    <location>
        <begin position="86"/>
        <end position="103"/>
    </location>
</feature>
<reference evidence="4" key="1">
    <citation type="journal article" date="2019" name="Int. J. Syst. Evol. Microbiol.">
        <title>The Global Catalogue of Microorganisms (GCM) 10K type strain sequencing project: providing services to taxonomists for standard genome sequencing and annotation.</title>
        <authorList>
            <consortium name="The Broad Institute Genomics Platform"/>
            <consortium name="The Broad Institute Genome Sequencing Center for Infectious Disease"/>
            <person name="Wu L."/>
            <person name="Ma J."/>
        </authorList>
    </citation>
    <scope>NUCLEOTIDE SEQUENCE [LARGE SCALE GENOMIC DNA]</scope>
    <source>
        <strain evidence="4">CGMCC 1.15043</strain>
    </source>
</reference>
<comment type="caution">
    <text evidence="3">The sequence shown here is derived from an EMBL/GenBank/DDBJ whole genome shotgun (WGS) entry which is preliminary data.</text>
</comment>
<evidence type="ECO:0000313" key="3">
    <source>
        <dbReference type="EMBL" id="GGI47006.1"/>
    </source>
</evidence>
<keyword evidence="1" id="KW-1133">Transmembrane helix</keyword>
<proteinExistence type="predicted"/>
<dbReference type="Proteomes" id="UP000615455">
    <property type="component" value="Unassembled WGS sequence"/>
</dbReference>
<name>A0ABQ2BT15_9BACL</name>
<protein>
    <recommendedName>
        <fullName evidence="2">EfeO-type cupredoxin-like domain-containing protein</fullName>
    </recommendedName>
</protein>
<feature type="transmembrane region" description="Helical" evidence="1">
    <location>
        <begin position="152"/>
        <end position="174"/>
    </location>
</feature>